<organism evidence="2 3">
    <name type="scientific">Dipteronia sinensis</name>
    <dbReference type="NCBI Taxonomy" id="43782"/>
    <lineage>
        <taxon>Eukaryota</taxon>
        <taxon>Viridiplantae</taxon>
        <taxon>Streptophyta</taxon>
        <taxon>Embryophyta</taxon>
        <taxon>Tracheophyta</taxon>
        <taxon>Spermatophyta</taxon>
        <taxon>Magnoliopsida</taxon>
        <taxon>eudicotyledons</taxon>
        <taxon>Gunneridae</taxon>
        <taxon>Pentapetalae</taxon>
        <taxon>rosids</taxon>
        <taxon>malvids</taxon>
        <taxon>Sapindales</taxon>
        <taxon>Sapindaceae</taxon>
        <taxon>Hippocastanoideae</taxon>
        <taxon>Acereae</taxon>
        <taxon>Dipteronia</taxon>
    </lineage>
</organism>
<dbReference type="PANTHER" id="PTHR47074">
    <property type="entry name" value="BNAC02G40300D PROTEIN"/>
    <property type="match status" value="1"/>
</dbReference>
<dbReference type="AlphaFoldDB" id="A0AAE0AGS7"/>
<keyword evidence="3" id="KW-1185">Reference proteome</keyword>
<feature type="region of interest" description="Disordered" evidence="1">
    <location>
        <begin position="213"/>
        <end position="237"/>
    </location>
</feature>
<protein>
    <recommendedName>
        <fullName evidence="4">RNase H type-1 domain-containing protein</fullName>
    </recommendedName>
</protein>
<dbReference type="PANTHER" id="PTHR47074:SF11">
    <property type="entry name" value="REVERSE TRANSCRIPTASE-LIKE PROTEIN"/>
    <property type="match status" value="1"/>
</dbReference>
<dbReference type="InterPro" id="IPR052929">
    <property type="entry name" value="RNase_H-like_EbsB-rel"/>
</dbReference>
<sequence>MGCWSPPPPMGSLKLNSDAAVKPKAAFIGVNAIIRDKLGGVVAALAKPLLGSFPGELGELLALREGLLLAKNLNVSVDWLDLRRVQSSPVPVPTRSSHRPLSSARSKLAVMAARLARIKGFPVQSHTEPGPISQSLAAVGDVVEVKIPDLSTSPPGPTEEAEVEIDPVKEVEVQTKLTEVVEAQADSVEVVEVQAEGAVPGVEILLLTQQLEPGGGSQCCRGSQPRRWAESRGEGHH</sequence>
<dbReference type="Proteomes" id="UP001281410">
    <property type="component" value="Unassembled WGS sequence"/>
</dbReference>
<reference evidence="2" key="1">
    <citation type="journal article" date="2023" name="Plant J.">
        <title>Genome sequences and population genomics provide insights into the demographic history, inbreeding, and mutation load of two 'living fossil' tree species of Dipteronia.</title>
        <authorList>
            <person name="Feng Y."/>
            <person name="Comes H.P."/>
            <person name="Chen J."/>
            <person name="Zhu S."/>
            <person name="Lu R."/>
            <person name="Zhang X."/>
            <person name="Li P."/>
            <person name="Qiu J."/>
            <person name="Olsen K.M."/>
            <person name="Qiu Y."/>
        </authorList>
    </citation>
    <scope>NUCLEOTIDE SEQUENCE</scope>
    <source>
        <strain evidence="2">NBL</strain>
    </source>
</reference>
<evidence type="ECO:0008006" key="4">
    <source>
        <dbReference type="Google" id="ProtNLM"/>
    </source>
</evidence>
<accession>A0AAE0AGS7</accession>
<feature type="compositionally biased region" description="Basic and acidic residues" evidence="1">
    <location>
        <begin position="227"/>
        <end position="237"/>
    </location>
</feature>
<evidence type="ECO:0000313" key="3">
    <source>
        <dbReference type="Proteomes" id="UP001281410"/>
    </source>
</evidence>
<evidence type="ECO:0000256" key="1">
    <source>
        <dbReference type="SAM" id="MobiDB-lite"/>
    </source>
</evidence>
<gene>
    <name evidence="2" type="ORF">Dsin_018112</name>
</gene>
<evidence type="ECO:0000313" key="2">
    <source>
        <dbReference type="EMBL" id="KAK3213406.1"/>
    </source>
</evidence>
<dbReference type="EMBL" id="JANJYJ010000005">
    <property type="protein sequence ID" value="KAK3213406.1"/>
    <property type="molecule type" value="Genomic_DNA"/>
</dbReference>
<comment type="caution">
    <text evidence="2">The sequence shown here is derived from an EMBL/GenBank/DDBJ whole genome shotgun (WGS) entry which is preliminary data.</text>
</comment>
<proteinExistence type="predicted"/>
<name>A0AAE0AGS7_9ROSI</name>